<reference evidence="1" key="1">
    <citation type="submission" date="2022-07" db="EMBL/GenBank/DDBJ databases">
        <title>Genome Sequence of Phlebia brevispora.</title>
        <authorList>
            <person name="Buettner E."/>
        </authorList>
    </citation>
    <scope>NUCLEOTIDE SEQUENCE</scope>
    <source>
        <strain evidence="1">MPL23</strain>
    </source>
</reference>
<comment type="caution">
    <text evidence="1">The sequence shown here is derived from an EMBL/GenBank/DDBJ whole genome shotgun (WGS) entry which is preliminary data.</text>
</comment>
<sequence>MTPGLYHKTDSGPTSAVRAPGTRSYQAACLSSAATMEKIHSEARWSYFLRRRPWMSLLVGALAFAVGLYYLTTYVIESRLHPRVAKGKQNFMHLPDSKALKRHVDPLSFSVTYGDPVAIRIADTVRFQLYTEEGMADFAHTVPSGGHLVHVRPEGNATADPEPYTVTLFHQLRCLDVIRQAYTKVPEEPSPKLLHHCMNYLRQTILCRPHLFLEPVTTSNGLVSDAGYDGVCYDWEAVYQEAERNQQAYVEWQRRTARE</sequence>
<organism evidence="1 2">
    <name type="scientific">Phlebia brevispora</name>
    <dbReference type="NCBI Taxonomy" id="194682"/>
    <lineage>
        <taxon>Eukaryota</taxon>
        <taxon>Fungi</taxon>
        <taxon>Dikarya</taxon>
        <taxon>Basidiomycota</taxon>
        <taxon>Agaricomycotina</taxon>
        <taxon>Agaricomycetes</taxon>
        <taxon>Polyporales</taxon>
        <taxon>Meruliaceae</taxon>
        <taxon>Phlebia</taxon>
    </lineage>
</organism>
<dbReference type="Proteomes" id="UP001148662">
    <property type="component" value="Unassembled WGS sequence"/>
</dbReference>
<name>A0ACC1T4F5_9APHY</name>
<evidence type="ECO:0000313" key="1">
    <source>
        <dbReference type="EMBL" id="KAJ3552796.1"/>
    </source>
</evidence>
<evidence type="ECO:0000313" key="2">
    <source>
        <dbReference type="Proteomes" id="UP001148662"/>
    </source>
</evidence>
<protein>
    <submittedName>
        <fullName evidence="1">Uncharacterized protein</fullName>
    </submittedName>
</protein>
<keyword evidence="2" id="KW-1185">Reference proteome</keyword>
<accession>A0ACC1T4F5</accession>
<proteinExistence type="predicted"/>
<dbReference type="EMBL" id="JANHOG010000616">
    <property type="protein sequence ID" value="KAJ3552796.1"/>
    <property type="molecule type" value="Genomic_DNA"/>
</dbReference>
<gene>
    <name evidence="1" type="ORF">NM688_g3969</name>
</gene>